<gene>
    <name evidence="1" type="ORF">CDAR_492541</name>
</gene>
<dbReference type="Proteomes" id="UP001054837">
    <property type="component" value="Unassembled WGS sequence"/>
</dbReference>
<evidence type="ECO:0000313" key="2">
    <source>
        <dbReference type="Proteomes" id="UP001054837"/>
    </source>
</evidence>
<evidence type="ECO:0000313" key="1">
    <source>
        <dbReference type="EMBL" id="GIY63150.1"/>
    </source>
</evidence>
<reference evidence="1 2" key="1">
    <citation type="submission" date="2021-06" db="EMBL/GenBank/DDBJ databases">
        <title>Caerostris darwini draft genome.</title>
        <authorList>
            <person name="Kono N."/>
            <person name="Arakawa K."/>
        </authorList>
    </citation>
    <scope>NUCLEOTIDE SEQUENCE [LARGE SCALE GENOMIC DNA]</scope>
</reference>
<dbReference type="EMBL" id="BPLQ01012162">
    <property type="protein sequence ID" value="GIY63150.1"/>
    <property type="molecule type" value="Genomic_DNA"/>
</dbReference>
<protein>
    <submittedName>
        <fullName evidence="1">Uncharacterized protein</fullName>
    </submittedName>
</protein>
<name>A0AAV4V0R8_9ARAC</name>
<proteinExistence type="predicted"/>
<dbReference type="AlphaFoldDB" id="A0AAV4V0R8"/>
<accession>A0AAV4V0R8</accession>
<comment type="caution">
    <text evidence="1">The sequence shown here is derived from an EMBL/GenBank/DDBJ whole genome shotgun (WGS) entry which is preliminary data.</text>
</comment>
<keyword evidence="2" id="KW-1185">Reference proteome</keyword>
<organism evidence="1 2">
    <name type="scientific">Caerostris darwini</name>
    <dbReference type="NCBI Taxonomy" id="1538125"/>
    <lineage>
        <taxon>Eukaryota</taxon>
        <taxon>Metazoa</taxon>
        <taxon>Ecdysozoa</taxon>
        <taxon>Arthropoda</taxon>
        <taxon>Chelicerata</taxon>
        <taxon>Arachnida</taxon>
        <taxon>Araneae</taxon>
        <taxon>Araneomorphae</taxon>
        <taxon>Entelegynae</taxon>
        <taxon>Araneoidea</taxon>
        <taxon>Araneidae</taxon>
        <taxon>Caerostris</taxon>
    </lineage>
</organism>
<sequence>MKFIPLFHRLLECMFENPALAMVLISEYIIRIFLFSKCLEPSENVRRIQEDEALICRKGLLNNVADNETPNQMRNSLEIALEINLCK</sequence>